<dbReference type="GO" id="GO:0003677">
    <property type="term" value="F:DNA binding"/>
    <property type="evidence" value="ECO:0007669"/>
    <property type="project" value="UniProtKB-KW"/>
</dbReference>
<dbReference type="SUPFAM" id="SSF57701">
    <property type="entry name" value="Zn2/Cys6 DNA-binding domain"/>
    <property type="match status" value="1"/>
</dbReference>
<keyword evidence="7" id="KW-0539">Nucleus</keyword>
<dbReference type="CDD" id="cd12148">
    <property type="entry name" value="fungal_TF_MHR"/>
    <property type="match status" value="1"/>
</dbReference>
<dbReference type="Pfam" id="PF00172">
    <property type="entry name" value="Zn_clus"/>
    <property type="match status" value="1"/>
</dbReference>
<evidence type="ECO:0000256" key="5">
    <source>
        <dbReference type="ARBA" id="ARBA00023125"/>
    </source>
</evidence>
<evidence type="ECO:0000313" key="11">
    <source>
        <dbReference type="Proteomes" id="UP000250266"/>
    </source>
</evidence>
<dbReference type="Gene3D" id="4.10.240.10">
    <property type="entry name" value="Zn(2)-C6 fungal-type DNA-binding domain"/>
    <property type="match status" value="1"/>
</dbReference>
<keyword evidence="2" id="KW-0479">Metal-binding</keyword>
<feature type="domain" description="Zn(2)-C6 fungal-type" evidence="9">
    <location>
        <begin position="38"/>
        <end position="69"/>
    </location>
</feature>
<dbReference type="AlphaFoldDB" id="A0A8E2J9Y8"/>
<keyword evidence="11" id="KW-1185">Reference proteome</keyword>
<dbReference type="InterPro" id="IPR001138">
    <property type="entry name" value="Zn2Cys6_DnaBD"/>
</dbReference>
<keyword evidence="6" id="KW-0804">Transcription</keyword>
<feature type="non-terminal residue" evidence="10">
    <location>
        <position position="810"/>
    </location>
</feature>
<evidence type="ECO:0000313" key="10">
    <source>
        <dbReference type="EMBL" id="OCK74747.1"/>
    </source>
</evidence>
<gene>
    <name evidence="10" type="ORF">K432DRAFT_338562</name>
</gene>
<dbReference type="OrthoDB" id="2162761at2759"/>
<evidence type="ECO:0000256" key="7">
    <source>
        <dbReference type="ARBA" id="ARBA00023242"/>
    </source>
</evidence>
<dbReference type="Pfam" id="PF04082">
    <property type="entry name" value="Fungal_trans"/>
    <property type="match status" value="1"/>
</dbReference>
<feature type="compositionally biased region" description="Basic and acidic residues" evidence="8">
    <location>
        <begin position="1"/>
        <end position="11"/>
    </location>
</feature>
<evidence type="ECO:0000256" key="1">
    <source>
        <dbReference type="ARBA" id="ARBA00004123"/>
    </source>
</evidence>
<keyword evidence="5" id="KW-0238">DNA-binding</keyword>
<dbReference type="EMBL" id="KV745423">
    <property type="protein sequence ID" value="OCK74747.1"/>
    <property type="molecule type" value="Genomic_DNA"/>
</dbReference>
<dbReference type="SMART" id="SM00066">
    <property type="entry name" value="GAL4"/>
    <property type="match status" value="1"/>
</dbReference>
<feature type="region of interest" description="Disordered" evidence="8">
    <location>
        <begin position="1"/>
        <end position="29"/>
    </location>
</feature>
<evidence type="ECO:0000256" key="2">
    <source>
        <dbReference type="ARBA" id="ARBA00022723"/>
    </source>
</evidence>
<dbReference type="PROSITE" id="PS00463">
    <property type="entry name" value="ZN2_CY6_FUNGAL_1"/>
    <property type="match status" value="1"/>
</dbReference>
<proteinExistence type="predicted"/>
<dbReference type="InterPro" id="IPR036864">
    <property type="entry name" value="Zn2-C6_fun-type_DNA-bd_sf"/>
</dbReference>
<dbReference type="GO" id="GO:0006351">
    <property type="term" value="P:DNA-templated transcription"/>
    <property type="evidence" value="ECO:0007669"/>
    <property type="project" value="InterPro"/>
</dbReference>
<organism evidence="10 11">
    <name type="scientific">Lepidopterella palustris CBS 459.81</name>
    <dbReference type="NCBI Taxonomy" id="1314670"/>
    <lineage>
        <taxon>Eukaryota</taxon>
        <taxon>Fungi</taxon>
        <taxon>Dikarya</taxon>
        <taxon>Ascomycota</taxon>
        <taxon>Pezizomycotina</taxon>
        <taxon>Dothideomycetes</taxon>
        <taxon>Pleosporomycetidae</taxon>
        <taxon>Mytilinidiales</taxon>
        <taxon>Argynnaceae</taxon>
        <taxon>Lepidopterella</taxon>
    </lineage>
</organism>
<dbReference type="PANTHER" id="PTHR31313:SF81">
    <property type="entry name" value="TY1 ENHANCER ACTIVATOR"/>
    <property type="match status" value="1"/>
</dbReference>
<accession>A0A8E2J9Y8</accession>
<dbReference type="InterPro" id="IPR051615">
    <property type="entry name" value="Transcr_Regulatory_Elem"/>
</dbReference>
<dbReference type="PROSITE" id="PS50048">
    <property type="entry name" value="ZN2_CY6_FUNGAL_2"/>
    <property type="match status" value="1"/>
</dbReference>
<dbReference type="PANTHER" id="PTHR31313">
    <property type="entry name" value="TY1 ENHANCER ACTIVATOR"/>
    <property type="match status" value="1"/>
</dbReference>
<name>A0A8E2J9Y8_9PEZI</name>
<dbReference type="InterPro" id="IPR007219">
    <property type="entry name" value="XnlR_reg_dom"/>
</dbReference>
<evidence type="ECO:0000256" key="4">
    <source>
        <dbReference type="ARBA" id="ARBA00023015"/>
    </source>
</evidence>
<dbReference type="GO" id="GO:0005634">
    <property type="term" value="C:nucleus"/>
    <property type="evidence" value="ECO:0007669"/>
    <property type="project" value="UniProtKB-SubCell"/>
</dbReference>
<dbReference type="SMART" id="SM00906">
    <property type="entry name" value="Fungal_trans"/>
    <property type="match status" value="1"/>
</dbReference>
<dbReference type="Proteomes" id="UP000250266">
    <property type="component" value="Unassembled WGS sequence"/>
</dbReference>
<feature type="compositionally biased region" description="Low complexity" evidence="8">
    <location>
        <begin position="13"/>
        <end position="23"/>
    </location>
</feature>
<dbReference type="GO" id="GO:0008270">
    <property type="term" value="F:zinc ion binding"/>
    <property type="evidence" value="ECO:0007669"/>
    <property type="project" value="InterPro"/>
</dbReference>
<protein>
    <recommendedName>
        <fullName evidence="9">Zn(2)-C6 fungal-type domain-containing protein</fullName>
    </recommendedName>
</protein>
<comment type="subcellular location">
    <subcellularLocation>
        <location evidence="1">Nucleus</location>
    </subcellularLocation>
</comment>
<keyword evidence="4" id="KW-0805">Transcription regulation</keyword>
<evidence type="ECO:0000256" key="3">
    <source>
        <dbReference type="ARBA" id="ARBA00022833"/>
    </source>
</evidence>
<dbReference type="GO" id="GO:0000981">
    <property type="term" value="F:DNA-binding transcription factor activity, RNA polymerase II-specific"/>
    <property type="evidence" value="ECO:0007669"/>
    <property type="project" value="InterPro"/>
</dbReference>
<keyword evidence="3" id="KW-0862">Zinc</keyword>
<evidence type="ECO:0000256" key="6">
    <source>
        <dbReference type="ARBA" id="ARBA00023163"/>
    </source>
</evidence>
<reference evidence="10 11" key="1">
    <citation type="journal article" date="2016" name="Nat. Commun.">
        <title>Ectomycorrhizal ecology is imprinted in the genome of the dominant symbiotic fungus Cenococcum geophilum.</title>
        <authorList>
            <consortium name="DOE Joint Genome Institute"/>
            <person name="Peter M."/>
            <person name="Kohler A."/>
            <person name="Ohm R.A."/>
            <person name="Kuo A."/>
            <person name="Krutzmann J."/>
            <person name="Morin E."/>
            <person name="Arend M."/>
            <person name="Barry K.W."/>
            <person name="Binder M."/>
            <person name="Choi C."/>
            <person name="Clum A."/>
            <person name="Copeland A."/>
            <person name="Grisel N."/>
            <person name="Haridas S."/>
            <person name="Kipfer T."/>
            <person name="LaButti K."/>
            <person name="Lindquist E."/>
            <person name="Lipzen A."/>
            <person name="Maire R."/>
            <person name="Meier B."/>
            <person name="Mihaltcheva S."/>
            <person name="Molinier V."/>
            <person name="Murat C."/>
            <person name="Poggeler S."/>
            <person name="Quandt C.A."/>
            <person name="Sperisen C."/>
            <person name="Tritt A."/>
            <person name="Tisserant E."/>
            <person name="Crous P.W."/>
            <person name="Henrissat B."/>
            <person name="Nehls U."/>
            <person name="Egli S."/>
            <person name="Spatafora J.W."/>
            <person name="Grigoriev I.V."/>
            <person name="Martin F.M."/>
        </authorList>
    </citation>
    <scope>NUCLEOTIDE SEQUENCE [LARGE SCALE GENOMIC DNA]</scope>
    <source>
        <strain evidence="10 11">CBS 459.81</strain>
    </source>
</reference>
<dbReference type="CDD" id="cd00067">
    <property type="entry name" value="GAL4"/>
    <property type="match status" value="1"/>
</dbReference>
<evidence type="ECO:0000256" key="8">
    <source>
        <dbReference type="SAM" id="MobiDB-lite"/>
    </source>
</evidence>
<evidence type="ECO:0000259" key="9">
    <source>
        <dbReference type="PROSITE" id="PS50048"/>
    </source>
</evidence>
<sequence length="810" mass="89204">MARAVVSKEDDSNSPSGSNNSSGHAEQKTTKRRCVQSACVPCRKRKSKCDGSTPVCATCTAVYKTECHYDAESENRRSKAGVKRDSTSLVEPKGAADIIIASIRSLPELEVQEIIQQIRRDDNLDSLADSLRKIVTLPPKSDGKTSLEGDLSVLIGKPAVTRSGVSRHYGHTSSLGLVKEDENYSIQQQITSPITPGQENWTTVTKDLQFLYHLFDLYFRWSHPFYVLFSRECFYKDFKSGRQKYCSPLLVNAICAFACHFSDDPAGRTDPKNPRTAGDHFFAEARRLLYEDETPCLTTVQALAVMGLREPSAGRDSSGFMYAGRCLRMVVELGLHLNFASAATLGLTKSEIEVRKVTFWGCFTYDTAWSLAIGRISQLPRTAINLEKPILDEPVTLDSKFQNFITDGDQRGGILTNRQFLQQISTLSELVNDAVFMFYAPRERFTSRRLLECHKKYTNWYRALPRPLQLPENPERNPAPPHVLTLHMYYYTCNVHLFRPLLKVDLLHSDIRPRDMCFQSANKVSEILRIYRQHYSLRCVNLLLTHILLSSCTVHLINYASATASRNLAEGLRALEDISTCHHFGTRAFKIIYALSQKWGLPFPEDILKNTRLILSDENAMTSPPADTFFAPIVNESSAQPAATDGYSATTAGATTAVDGGAEASAKDPSRRESLTMFATVPSAVPSPTSPHHQRTHSISARSSTPLLSNIASTLASSANPALAFHPATTNMASSGGVAPAEQLFWTPFQGQGVPLLGNNIHVSPMDLSSMLGAVDDWESFSRDGFKISESWALEGEAGFSGGGGGGGGG</sequence>